<keyword evidence="2" id="KW-1185">Reference proteome</keyword>
<comment type="caution">
    <text evidence="1">The sequence shown here is derived from an EMBL/GenBank/DDBJ whole genome shotgun (WGS) entry which is preliminary data.</text>
</comment>
<accession>A0AAV4Y9K9</accession>
<dbReference type="Proteomes" id="UP001054945">
    <property type="component" value="Unassembled WGS sequence"/>
</dbReference>
<organism evidence="1 2">
    <name type="scientific">Caerostris extrusa</name>
    <name type="common">Bark spider</name>
    <name type="synonym">Caerostris bankana</name>
    <dbReference type="NCBI Taxonomy" id="172846"/>
    <lineage>
        <taxon>Eukaryota</taxon>
        <taxon>Metazoa</taxon>
        <taxon>Ecdysozoa</taxon>
        <taxon>Arthropoda</taxon>
        <taxon>Chelicerata</taxon>
        <taxon>Arachnida</taxon>
        <taxon>Araneae</taxon>
        <taxon>Araneomorphae</taxon>
        <taxon>Entelegynae</taxon>
        <taxon>Araneoidea</taxon>
        <taxon>Araneidae</taxon>
        <taxon>Caerostris</taxon>
    </lineage>
</organism>
<sequence length="142" mass="15952">MVWPVSALPVRKSLPGLRKQASKKTPHLLSHTVSQTTHVSNKCHILQAAGDPFRCSAGLKRSPSPGLHPLHSQSSFLPVCVRHVEVSATFDCPAHYSVQIPESQASQKYREKNQCHRDMPIYLPAEVPIIWRQNKEVTYLPQ</sequence>
<name>A0AAV4Y9K9_CAEEX</name>
<proteinExistence type="predicted"/>
<evidence type="ECO:0000313" key="1">
    <source>
        <dbReference type="EMBL" id="GIZ02631.1"/>
    </source>
</evidence>
<evidence type="ECO:0000313" key="2">
    <source>
        <dbReference type="Proteomes" id="UP001054945"/>
    </source>
</evidence>
<reference evidence="1 2" key="1">
    <citation type="submission" date="2021-06" db="EMBL/GenBank/DDBJ databases">
        <title>Caerostris extrusa draft genome.</title>
        <authorList>
            <person name="Kono N."/>
            <person name="Arakawa K."/>
        </authorList>
    </citation>
    <scope>NUCLEOTIDE SEQUENCE [LARGE SCALE GENOMIC DNA]</scope>
</reference>
<dbReference type="AlphaFoldDB" id="A0AAV4Y9K9"/>
<protein>
    <submittedName>
        <fullName evidence="1">Uncharacterized protein</fullName>
    </submittedName>
</protein>
<gene>
    <name evidence="1" type="ORF">CEXT_47181</name>
</gene>
<dbReference type="EMBL" id="BPLR01018836">
    <property type="protein sequence ID" value="GIZ02631.1"/>
    <property type="molecule type" value="Genomic_DNA"/>
</dbReference>